<dbReference type="FunFam" id="1.10.1410.40:FF:000001">
    <property type="entry name" value="interleukin enhancer-binding factor 3 isoform X1"/>
    <property type="match status" value="1"/>
</dbReference>
<dbReference type="Pfam" id="PF07528">
    <property type="entry name" value="DZF_N"/>
    <property type="match status" value="1"/>
</dbReference>
<dbReference type="STRING" id="7719.ENSCINP00000034518"/>
<dbReference type="GeneTree" id="ENSGT00940000167192"/>
<evidence type="ECO:0000259" key="2">
    <source>
        <dbReference type="PROSITE" id="PS51703"/>
    </source>
</evidence>
<name>H2XXY4_CIOIN</name>
<dbReference type="FunFam" id="3.30.460.10:FF:000010">
    <property type="entry name" value="Zinc finger RNA-binding protein 2"/>
    <property type="match status" value="1"/>
</dbReference>
<evidence type="ECO:0000256" key="1">
    <source>
        <dbReference type="SAM" id="MobiDB-lite"/>
    </source>
</evidence>
<accession>H2XXY4</accession>
<dbReference type="OMA" id="CEREPSD"/>
<sequence>SRIRNTVTLDDRHVMAKHASIYPREEELRSVHQIVTIAERSLKALSDKFVDEDHPVEKTRKSPTLKRPKKRAKRVPDLRPRVLSAVNRVGPLAKGLLIHNDDTVDLVLLCGDIPNKDLLHRVMENLPEQIRKIDDTIKFELIEEEAGFKIVADFDVKVELSVTLTSTEITLKKELKPKEVETPASDESHDEISGNLPKHLLLGALARLRHAKWFQARASQQDSCVVITRILRDLQKRDKVWGALSSWALENLVYIALSSSTEHMSPGDAFRRFFEVVSGGILLPDRPGLQDPCEKEPIDILDCCTDQQLDDVTKSAQNFLLKIAFREVHKVLGMDRVNSMHRHPNSFPHPHATTAEDEVAQQRKRRFEANTSD</sequence>
<dbReference type="GO" id="GO:0003727">
    <property type="term" value="F:single-stranded RNA binding"/>
    <property type="evidence" value="ECO:0000318"/>
    <property type="project" value="GO_Central"/>
</dbReference>
<dbReference type="InterPro" id="IPR049401">
    <property type="entry name" value="DZF_dom_N"/>
</dbReference>
<dbReference type="PROSITE" id="PS51703">
    <property type="entry name" value="DZF"/>
    <property type="match status" value="1"/>
</dbReference>
<feature type="compositionally biased region" description="Basic residues" evidence="1">
    <location>
        <begin position="61"/>
        <end position="73"/>
    </location>
</feature>
<organism evidence="3 4">
    <name type="scientific">Ciona intestinalis</name>
    <name type="common">Transparent sea squirt</name>
    <name type="synonym">Ascidia intestinalis</name>
    <dbReference type="NCBI Taxonomy" id="7719"/>
    <lineage>
        <taxon>Eukaryota</taxon>
        <taxon>Metazoa</taxon>
        <taxon>Chordata</taxon>
        <taxon>Tunicata</taxon>
        <taxon>Ascidiacea</taxon>
        <taxon>Phlebobranchia</taxon>
        <taxon>Cionidae</taxon>
        <taxon>Ciona</taxon>
    </lineage>
</organism>
<dbReference type="SMART" id="SM00572">
    <property type="entry name" value="DZF"/>
    <property type="match status" value="1"/>
</dbReference>
<feature type="domain" description="DZF" evidence="2">
    <location>
        <begin position="4"/>
        <end position="371"/>
    </location>
</feature>
<reference evidence="3" key="2">
    <citation type="journal article" date="2008" name="Genome Biol.">
        <title>Improved genome assembly and evidence-based global gene model set for the chordate Ciona intestinalis: new insight into intron and operon populations.</title>
        <authorList>
            <person name="Satou Y."/>
            <person name="Mineta K."/>
            <person name="Ogasawara M."/>
            <person name="Sasakura Y."/>
            <person name="Shoguchi E."/>
            <person name="Ueno K."/>
            <person name="Yamada L."/>
            <person name="Matsumoto J."/>
            <person name="Wasserscheid J."/>
            <person name="Dewar K."/>
            <person name="Wiley G.B."/>
            <person name="Macmil S.L."/>
            <person name="Roe B.A."/>
            <person name="Zeller R.W."/>
            <person name="Hastings K.E."/>
            <person name="Lemaire P."/>
            <person name="Lindquist E."/>
            <person name="Endo T."/>
            <person name="Hotta K."/>
            <person name="Inaba K."/>
        </authorList>
    </citation>
    <scope>NUCLEOTIDE SEQUENCE [LARGE SCALE GENOMIC DNA]</scope>
    <source>
        <strain evidence="3">wild type</strain>
    </source>
</reference>
<dbReference type="InterPro" id="IPR006561">
    <property type="entry name" value="DZF_dom"/>
</dbReference>
<feature type="region of interest" description="Disordered" evidence="1">
    <location>
        <begin position="341"/>
        <end position="373"/>
    </location>
</feature>
<dbReference type="GO" id="GO:0003725">
    <property type="term" value="F:double-stranded RNA binding"/>
    <property type="evidence" value="ECO:0000318"/>
    <property type="project" value="GO_Central"/>
</dbReference>
<dbReference type="Gene3D" id="1.10.1410.40">
    <property type="match status" value="1"/>
</dbReference>
<evidence type="ECO:0000313" key="4">
    <source>
        <dbReference type="Proteomes" id="UP000008144"/>
    </source>
</evidence>
<dbReference type="InterPro" id="IPR043519">
    <property type="entry name" value="NT_sf"/>
</dbReference>
<dbReference type="PANTHER" id="PTHR45762:SF3">
    <property type="entry name" value="ZINC-FINGER PROTEIN AT 72D, ISOFORM B"/>
    <property type="match status" value="1"/>
</dbReference>
<reference evidence="4" key="1">
    <citation type="journal article" date="2002" name="Science">
        <title>The draft genome of Ciona intestinalis: insights into chordate and vertebrate origins.</title>
        <authorList>
            <person name="Dehal P."/>
            <person name="Satou Y."/>
            <person name="Campbell R.K."/>
            <person name="Chapman J."/>
            <person name="Degnan B."/>
            <person name="De Tomaso A."/>
            <person name="Davidson B."/>
            <person name="Di Gregorio A."/>
            <person name="Gelpke M."/>
            <person name="Goodstein D.M."/>
            <person name="Harafuji N."/>
            <person name="Hastings K.E."/>
            <person name="Ho I."/>
            <person name="Hotta K."/>
            <person name="Huang W."/>
            <person name="Kawashima T."/>
            <person name="Lemaire P."/>
            <person name="Martinez D."/>
            <person name="Meinertzhagen I.A."/>
            <person name="Necula S."/>
            <person name="Nonaka M."/>
            <person name="Putnam N."/>
            <person name="Rash S."/>
            <person name="Saiga H."/>
            <person name="Satake M."/>
            <person name="Terry A."/>
            <person name="Yamada L."/>
            <person name="Wang H.G."/>
            <person name="Awazu S."/>
            <person name="Azumi K."/>
            <person name="Boore J."/>
            <person name="Branno M."/>
            <person name="Chin-Bow S."/>
            <person name="DeSantis R."/>
            <person name="Doyle S."/>
            <person name="Francino P."/>
            <person name="Keys D.N."/>
            <person name="Haga S."/>
            <person name="Hayashi H."/>
            <person name="Hino K."/>
            <person name="Imai K.S."/>
            <person name="Inaba K."/>
            <person name="Kano S."/>
            <person name="Kobayashi K."/>
            <person name="Kobayashi M."/>
            <person name="Lee B.I."/>
            <person name="Makabe K.W."/>
            <person name="Manohar C."/>
            <person name="Matassi G."/>
            <person name="Medina M."/>
            <person name="Mochizuki Y."/>
            <person name="Mount S."/>
            <person name="Morishita T."/>
            <person name="Miura S."/>
            <person name="Nakayama A."/>
            <person name="Nishizaka S."/>
            <person name="Nomoto H."/>
            <person name="Ohta F."/>
            <person name="Oishi K."/>
            <person name="Rigoutsos I."/>
            <person name="Sano M."/>
            <person name="Sasaki A."/>
            <person name="Sasakura Y."/>
            <person name="Shoguchi E."/>
            <person name="Shin-i T."/>
            <person name="Spagnuolo A."/>
            <person name="Stainier D."/>
            <person name="Suzuki M.M."/>
            <person name="Tassy O."/>
            <person name="Takatori N."/>
            <person name="Tokuoka M."/>
            <person name="Yagi K."/>
            <person name="Yoshizaki F."/>
            <person name="Wada S."/>
            <person name="Zhang C."/>
            <person name="Hyatt P.D."/>
            <person name="Larimer F."/>
            <person name="Detter C."/>
            <person name="Doggett N."/>
            <person name="Glavina T."/>
            <person name="Hawkins T."/>
            <person name="Richardson P."/>
            <person name="Lucas S."/>
            <person name="Kohara Y."/>
            <person name="Levine M."/>
            <person name="Satoh N."/>
            <person name="Rokhsar D.S."/>
        </authorList>
    </citation>
    <scope>NUCLEOTIDE SEQUENCE [LARGE SCALE GENOMIC DNA]</scope>
</reference>
<dbReference type="Gene3D" id="3.30.460.10">
    <property type="entry name" value="Beta Polymerase, domain 2"/>
    <property type="match status" value="1"/>
</dbReference>
<dbReference type="Ensembl" id="ENSCINT00000030281.1">
    <property type="protein sequence ID" value="ENSCINP00000034518.1"/>
    <property type="gene ID" value="ENSCING00000025132.1"/>
</dbReference>
<reference evidence="3" key="3">
    <citation type="submission" date="2025-08" db="UniProtKB">
        <authorList>
            <consortium name="Ensembl"/>
        </authorList>
    </citation>
    <scope>IDENTIFICATION</scope>
</reference>
<dbReference type="AlphaFoldDB" id="H2XXY4"/>
<dbReference type="EMBL" id="EAAA01000803">
    <property type="status" value="NOT_ANNOTATED_CDS"/>
    <property type="molecule type" value="Genomic_DNA"/>
</dbReference>
<dbReference type="PANTHER" id="PTHR45762">
    <property type="entry name" value="ZINC FINGER RNA-BINDING PROTEIN"/>
    <property type="match status" value="1"/>
</dbReference>
<dbReference type="Pfam" id="PF20965">
    <property type="entry name" value="DZF_C"/>
    <property type="match status" value="1"/>
</dbReference>
<dbReference type="InParanoid" id="H2XXY4"/>
<reference evidence="3" key="4">
    <citation type="submission" date="2025-09" db="UniProtKB">
        <authorList>
            <consortium name="Ensembl"/>
        </authorList>
    </citation>
    <scope>IDENTIFICATION</scope>
</reference>
<dbReference type="Proteomes" id="UP000008144">
    <property type="component" value="Chromosome 11"/>
</dbReference>
<protein>
    <recommendedName>
        <fullName evidence="2">DZF domain-containing protein</fullName>
    </recommendedName>
</protein>
<evidence type="ECO:0000313" key="3">
    <source>
        <dbReference type="Ensembl" id="ENSCINP00000034518.1"/>
    </source>
</evidence>
<dbReference type="FunCoup" id="H2XXY4">
    <property type="interactions" value="69"/>
</dbReference>
<dbReference type="InterPro" id="IPR049402">
    <property type="entry name" value="DZF_dom_C"/>
</dbReference>
<keyword evidence="4" id="KW-1185">Reference proteome</keyword>
<proteinExistence type="predicted"/>
<feature type="region of interest" description="Disordered" evidence="1">
    <location>
        <begin position="53"/>
        <end position="73"/>
    </location>
</feature>